<protein>
    <submittedName>
        <fullName evidence="1">Uncharacterized protein</fullName>
    </submittedName>
</protein>
<keyword evidence="2" id="KW-1185">Reference proteome</keyword>
<sequence>MQSNENENIKTTVSRSRVKFDSAPKPIIVASRSGISKSRPPLATITNRATLPEISSRKRISTVVSVGELVDKSKAIQKKKITTKDMIIEAITALREEAGSTVASIKEYVLKNHNVDEVRAKYMERKLRSAHQEGWLIQTSGAGSSSGSRFKLPGNSKQKSENSASASTNFFQDKRTPHATETNFQKGSILVREDSGEKVQETKKKVSWDKRDQILYFNPTGR</sequence>
<evidence type="ECO:0000313" key="2">
    <source>
        <dbReference type="Proteomes" id="UP001239111"/>
    </source>
</evidence>
<dbReference type="Proteomes" id="UP001239111">
    <property type="component" value="Chromosome 4"/>
</dbReference>
<evidence type="ECO:0000313" key="1">
    <source>
        <dbReference type="EMBL" id="KAJ8667955.1"/>
    </source>
</evidence>
<organism evidence="1 2">
    <name type="scientific">Eretmocerus hayati</name>
    <dbReference type="NCBI Taxonomy" id="131215"/>
    <lineage>
        <taxon>Eukaryota</taxon>
        <taxon>Metazoa</taxon>
        <taxon>Ecdysozoa</taxon>
        <taxon>Arthropoda</taxon>
        <taxon>Hexapoda</taxon>
        <taxon>Insecta</taxon>
        <taxon>Pterygota</taxon>
        <taxon>Neoptera</taxon>
        <taxon>Endopterygota</taxon>
        <taxon>Hymenoptera</taxon>
        <taxon>Apocrita</taxon>
        <taxon>Proctotrupomorpha</taxon>
        <taxon>Chalcidoidea</taxon>
        <taxon>Aphelinidae</taxon>
        <taxon>Aphelininae</taxon>
        <taxon>Eretmocerus</taxon>
    </lineage>
</organism>
<comment type="caution">
    <text evidence="1">The sequence shown here is derived from an EMBL/GenBank/DDBJ whole genome shotgun (WGS) entry which is preliminary data.</text>
</comment>
<reference evidence="1" key="1">
    <citation type="submission" date="2023-04" db="EMBL/GenBank/DDBJ databases">
        <title>A chromosome-level genome assembly of the parasitoid wasp Eretmocerus hayati.</title>
        <authorList>
            <person name="Zhong Y."/>
            <person name="Liu S."/>
            <person name="Liu Y."/>
        </authorList>
    </citation>
    <scope>NUCLEOTIDE SEQUENCE</scope>
    <source>
        <strain evidence="1">ZJU_SS_LIU_2023</strain>
    </source>
</reference>
<proteinExistence type="predicted"/>
<name>A0ACC2N9Y3_9HYME</name>
<accession>A0ACC2N9Y3</accession>
<gene>
    <name evidence="1" type="ORF">QAD02_009618</name>
</gene>
<dbReference type="EMBL" id="CM056744">
    <property type="protein sequence ID" value="KAJ8667955.1"/>
    <property type="molecule type" value="Genomic_DNA"/>
</dbReference>